<evidence type="ECO:0000256" key="8">
    <source>
        <dbReference type="ARBA" id="ARBA00022917"/>
    </source>
</evidence>
<dbReference type="HAMAP" id="MF_00176">
    <property type="entry name" value="Ser_tRNA_synth_type1"/>
    <property type="match status" value="1"/>
</dbReference>
<feature type="binding site" evidence="13">
    <location>
        <position position="262"/>
    </location>
    <ligand>
        <name>L-serine</name>
        <dbReference type="ChEBI" id="CHEBI:33384"/>
    </ligand>
</feature>
<evidence type="ECO:0000256" key="12">
    <source>
        <dbReference type="HAMAP-Rule" id="MF_00176"/>
    </source>
</evidence>
<reference evidence="18" key="2">
    <citation type="submission" date="2017-01" db="EMBL/GenBank/DDBJ databases">
        <title>Genome sequencing and annotation of Geobacillus sp. 1017, a Hydrocarbon-Oxidizing Thermophilic Bacterium Isolated from a Heavy Oil Reservoir (China).</title>
        <authorList>
            <person name="Kadnikov V.V."/>
            <person name="Mardanov A.V."/>
            <person name="Poltaraus A.B."/>
            <person name="Sokolova D.S."/>
            <person name="Semenova E.M."/>
            <person name="Ravin N.V."/>
            <person name="Tourova T.P."/>
            <person name="Nazina T.N."/>
        </authorList>
    </citation>
    <scope>NUCLEOTIDE SEQUENCE [LARGE SCALE GENOMIC DNA]</scope>
    <source>
        <strain evidence="18">1017</strain>
    </source>
</reference>
<evidence type="ECO:0000313" key="18">
    <source>
        <dbReference type="Proteomes" id="UP000186030"/>
    </source>
</evidence>
<dbReference type="Pfam" id="PF00587">
    <property type="entry name" value="tRNA-synt_2b"/>
    <property type="match status" value="1"/>
</dbReference>
<dbReference type="InterPro" id="IPR042103">
    <property type="entry name" value="SerRS_1_N_sf"/>
</dbReference>
<evidence type="ECO:0000256" key="3">
    <source>
        <dbReference type="ARBA" id="ARBA00010728"/>
    </source>
</evidence>
<dbReference type="GO" id="GO:0016260">
    <property type="term" value="P:selenocysteine biosynthetic process"/>
    <property type="evidence" value="ECO:0007669"/>
    <property type="project" value="UniProtKB-UniRule"/>
</dbReference>
<keyword evidence="8 12" id="KW-0648">Protein biosynthesis</keyword>
<dbReference type="Pfam" id="PF02403">
    <property type="entry name" value="Seryl_tRNA_N"/>
    <property type="match status" value="1"/>
</dbReference>
<dbReference type="SUPFAM" id="SSF46589">
    <property type="entry name" value="tRNA-binding arm"/>
    <property type="match status" value="1"/>
</dbReference>
<dbReference type="Proteomes" id="UP000186030">
    <property type="component" value="Unassembled WGS sequence"/>
</dbReference>
<feature type="binding site" evidence="13">
    <location>
        <position position="383"/>
    </location>
    <ligand>
        <name>L-serine</name>
        <dbReference type="ChEBI" id="CHEBI:33384"/>
    </ligand>
</feature>
<dbReference type="GO" id="GO:0016740">
    <property type="term" value="F:transferase activity"/>
    <property type="evidence" value="ECO:0007669"/>
    <property type="project" value="UniProtKB-ARBA"/>
</dbReference>
<proteinExistence type="inferred from homology"/>
<comment type="domain">
    <text evidence="12">Consists of two distinct domains, a catalytic core and a N-terminal extension that is involved in tRNA binding.</text>
</comment>
<comment type="catalytic activity">
    <reaction evidence="11 12">
        <text>tRNA(Ser) + L-serine + ATP = L-seryl-tRNA(Ser) + AMP + diphosphate + H(+)</text>
        <dbReference type="Rhea" id="RHEA:12292"/>
        <dbReference type="Rhea" id="RHEA-COMP:9669"/>
        <dbReference type="Rhea" id="RHEA-COMP:9703"/>
        <dbReference type="ChEBI" id="CHEBI:15378"/>
        <dbReference type="ChEBI" id="CHEBI:30616"/>
        <dbReference type="ChEBI" id="CHEBI:33019"/>
        <dbReference type="ChEBI" id="CHEBI:33384"/>
        <dbReference type="ChEBI" id="CHEBI:78442"/>
        <dbReference type="ChEBI" id="CHEBI:78533"/>
        <dbReference type="ChEBI" id="CHEBI:456215"/>
        <dbReference type="EC" id="6.1.1.11"/>
    </reaction>
</comment>
<dbReference type="InterPro" id="IPR002314">
    <property type="entry name" value="aa-tRNA-synt_IIb"/>
</dbReference>
<dbReference type="InterPro" id="IPR015866">
    <property type="entry name" value="Ser-tRNA-synth_1_N"/>
</dbReference>
<gene>
    <name evidence="12" type="primary">serS</name>
    <name evidence="17" type="ORF">BRO54_3590</name>
</gene>
<keyword evidence="5 12" id="KW-0436">Ligase</keyword>
<keyword evidence="9 12" id="KW-0030">Aminoacyl-tRNA synthetase</keyword>
<dbReference type="InterPro" id="IPR006195">
    <property type="entry name" value="aa-tRNA-synth_II"/>
</dbReference>
<comment type="caution">
    <text evidence="12">Lacks conserved residue(s) required for the propagation of feature annotation.</text>
</comment>
<dbReference type="GO" id="GO:0004828">
    <property type="term" value="F:serine-tRNA ligase activity"/>
    <property type="evidence" value="ECO:0007669"/>
    <property type="project" value="UniProtKB-UniRule"/>
</dbReference>
<dbReference type="GO" id="GO:0140096">
    <property type="term" value="F:catalytic activity, acting on a protein"/>
    <property type="evidence" value="ECO:0007669"/>
    <property type="project" value="UniProtKB-ARBA"/>
</dbReference>
<dbReference type="EC" id="6.1.1.11" evidence="12"/>
<comment type="function">
    <text evidence="12">Catalyzes the attachment of serine to tRNA(Ser). Is also able to aminoacylate tRNA(Sec) with serine, to form the misacylated tRNA L-seryl-tRNA(Sec), which will be further converted into selenocysteinyl-tRNA(Sec).</text>
</comment>
<dbReference type="GO" id="GO:0005737">
    <property type="term" value="C:cytoplasm"/>
    <property type="evidence" value="ECO:0007669"/>
    <property type="project" value="UniProtKB-SubCell"/>
</dbReference>
<feature type="binding site" evidence="13">
    <location>
        <position position="231"/>
    </location>
    <ligand>
        <name>L-serine</name>
        <dbReference type="ChEBI" id="CHEBI:33384"/>
    </ligand>
</feature>
<comment type="catalytic activity">
    <reaction evidence="10 12">
        <text>tRNA(Sec) + L-serine + ATP = L-seryl-tRNA(Sec) + AMP + diphosphate + H(+)</text>
        <dbReference type="Rhea" id="RHEA:42580"/>
        <dbReference type="Rhea" id="RHEA-COMP:9742"/>
        <dbReference type="Rhea" id="RHEA-COMP:10128"/>
        <dbReference type="ChEBI" id="CHEBI:15378"/>
        <dbReference type="ChEBI" id="CHEBI:30616"/>
        <dbReference type="ChEBI" id="CHEBI:33019"/>
        <dbReference type="ChEBI" id="CHEBI:33384"/>
        <dbReference type="ChEBI" id="CHEBI:78442"/>
        <dbReference type="ChEBI" id="CHEBI:78533"/>
        <dbReference type="ChEBI" id="CHEBI:456215"/>
        <dbReference type="EC" id="6.1.1.11"/>
    </reaction>
</comment>
<evidence type="ECO:0000256" key="15">
    <source>
        <dbReference type="SAM" id="Coils"/>
    </source>
</evidence>
<dbReference type="EMBL" id="MQMG01000070">
    <property type="protein sequence ID" value="OKO88662.1"/>
    <property type="molecule type" value="Genomic_DNA"/>
</dbReference>
<dbReference type="InterPro" id="IPR045864">
    <property type="entry name" value="aa-tRNA-synth_II/BPL/LPL"/>
</dbReference>
<protein>
    <recommendedName>
        <fullName evidence="12">Serine--tRNA ligase</fullName>
        <ecNumber evidence="12">6.1.1.11</ecNumber>
    </recommendedName>
    <alternativeName>
        <fullName evidence="12">Seryl-tRNA synthetase</fullName>
        <shortName evidence="12">SerRS</shortName>
    </alternativeName>
    <alternativeName>
        <fullName evidence="12">Seryl-tRNA(Ser/Sec) synthetase</fullName>
    </alternativeName>
</protein>
<comment type="caution">
    <text evidence="17">The sequence shown here is derived from an EMBL/GenBank/DDBJ whole genome shotgun (WGS) entry which is preliminary data.</text>
</comment>
<keyword evidence="15" id="KW-0175">Coiled coil</keyword>
<dbReference type="NCBIfam" id="TIGR00414">
    <property type="entry name" value="serS"/>
    <property type="match status" value="1"/>
</dbReference>
<keyword evidence="4 12" id="KW-0963">Cytoplasm</keyword>
<dbReference type="AlphaFoldDB" id="A0A1Q5SL09"/>
<evidence type="ECO:0000256" key="6">
    <source>
        <dbReference type="ARBA" id="ARBA00022741"/>
    </source>
</evidence>
<accession>A0A1Q5SL09</accession>
<evidence type="ECO:0000256" key="7">
    <source>
        <dbReference type="ARBA" id="ARBA00022840"/>
    </source>
</evidence>
<feature type="domain" description="Aminoacyl-transfer RNA synthetases class-II family profile" evidence="16">
    <location>
        <begin position="139"/>
        <end position="410"/>
    </location>
</feature>
<evidence type="ECO:0000256" key="11">
    <source>
        <dbReference type="ARBA" id="ARBA00048823"/>
    </source>
</evidence>
<comment type="subcellular location">
    <subcellularLocation>
        <location evidence="1 12">Cytoplasm</location>
    </subcellularLocation>
</comment>
<evidence type="ECO:0000256" key="2">
    <source>
        <dbReference type="ARBA" id="ARBA00005045"/>
    </source>
</evidence>
<dbReference type="PROSITE" id="PS50862">
    <property type="entry name" value="AA_TRNA_LIGASE_II"/>
    <property type="match status" value="1"/>
</dbReference>
<dbReference type="InterPro" id="IPR002317">
    <property type="entry name" value="Ser-tRNA-ligase_type_1"/>
</dbReference>
<evidence type="ECO:0000256" key="1">
    <source>
        <dbReference type="ARBA" id="ARBA00004496"/>
    </source>
</evidence>
<dbReference type="PANTHER" id="PTHR43697:SF1">
    <property type="entry name" value="SERINE--TRNA LIGASE"/>
    <property type="match status" value="1"/>
</dbReference>
<evidence type="ECO:0000256" key="14">
    <source>
        <dbReference type="PIRSR" id="PIRSR001529-2"/>
    </source>
</evidence>
<feature type="binding site" evidence="12">
    <location>
        <begin position="231"/>
        <end position="233"/>
    </location>
    <ligand>
        <name>L-serine</name>
        <dbReference type="ChEBI" id="CHEBI:33384"/>
    </ligand>
</feature>
<reference evidence="17 18" key="1">
    <citation type="submission" date="2016-11" db="EMBL/GenBank/DDBJ databases">
        <authorList>
            <person name="Kadnikov V."/>
            <person name="Nazina T."/>
        </authorList>
    </citation>
    <scope>NUCLEOTIDE SEQUENCE [LARGE SCALE GENOMIC DNA]</scope>
    <source>
        <strain evidence="17 18">1017</strain>
    </source>
</reference>
<dbReference type="GO" id="GO:0005524">
    <property type="term" value="F:ATP binding"/>
    <property type="evidence" value="ECO:0007669"/>
    <property type="project" value="UniProtKB-UniRule"/>
</dbReference>
<name>A0A1Q5SL09_9BACL</name>
<feature type="binding site" evidence="12 14">
    <location>
        <begin position="262"/>
        <end position="264"/>
    </location>
    <ligand>
        <name>ATP</name>
        <dbReference type="ChEBI" id="CHEBI:30616"/>
    </ligand>
</feature>
<dbReference type="GO" id="GO:0006434">
    <property type="term" value="P:seryl-tRNA aminoacylation"/>
    <property type="evidence" value="ECO:0007669"/>
    <property type="project" value="UniProtKB-UniRule"/>
</dbReference>
<feature type="coiled-coil region" evidence="15">
    <location>
        <begin position="31"/>
        <end position="103"/>
    </location>
</feature>
<organism evidence="17 18">
    <name type="scientific">Geobacillus proteiniphilus</name>
    <dbReference type="NCBI Taxonomy" id="860353"/>
    <lineage>
        <taxon>Bacteria</taxon>
        <taxon>Bacillati</taxon>
        <taxon>Bacillota</taxon>
        <taxon>Bacilli</taxon>
        <taxon>Bacillales</taxon>
        <taxon>Anoxybacillaceae</taxon>
        <taxon>Geobacillus</taxon>
    </lineage>
</organism>
<comment type="pathway">
    <text evidence="2 12">Aminoacyl-tRNA biosynthesis; selenocysteinyl-tRNA(Sec) biosynthesis; L-seryl-tRNA(Sec) from L-serine and tRNA(Sec): step 1/1.</text>
</comment>
<evidence type="ECO:0000256" key="10">
    <source>
        <dbReference type="ARBA" id="ARBA00047929"/>
    </source>
</evidence>
<dbReference type="UniPathway" id="UPA00906">
    <property type="reaction ID" value="UER00895"/>
</dbReference>
<dbReference type="PANTHER" id="PTHR43697">
    <property type="entry name" value="SERYL-TRNA SYNTHETASE"/>
    <property type="match status" value="1"/>
</dbReference>
<dbReference type="SUPFAM" id="SSF55681">
    <property type="entry name" value="Class II aaRS and biotin synthetases"/>
    <property type="match status" value="1"/>
</dbReference>
<dbReference type="PRINTS" id="PR00981">
    <property type="entry name" value="TRNASYNTHSER"/>
</dbReference>
<dbReference type="RefSeq" id="WP_074044720.1">
    <property type="nucleotide sequence ID" value="NZ_MQMG01000070.1"/>
</dbReference>
<dbReference type="Gene3D" id="1.10.287.40">
    <property type="entry name" value="Serine-tRNA synthetase, tRNA binding domain"/>
    <property type="match status" value="1"/>
</dbReference>
<dbReference type="InterPro" id="IPR010978">
    <property type="entry name" value="tRNA-bd_arm"/>
</dbReference>
<comment type="subunit">
    <text evidence="12">Homodimer. The tRNA molecule binds across the dimer.</text>
</comment>
<evidence type="ECO:0000256" key="4">
    <source>
        <dbReference type="ARBA" id="ARBA00022490"/>
    </source>
</evidence>
<keyword evidence="7 12" id="KW-0067">ATP-binding</keyword>
<feature type="binding site" evidence="12 14">
    <location>
        <begin position="349"/>
        <end position="352"/>
    </location>
    <ligand>
        <name>ATP</name>
        <dbReference type="ChEBI" id="CHEBI:30616"/>
    </ligand>
</feature>
<sequence length="424" mass="48601">MLDMKVLRTQFQEVKEKLMQRGGDLTNIDRFEQLDKDRRRLIAEVEELKSKRNDVSQQIAVLKREKKDAEPLIAQMREVGDRIKQMDEQIRQIEGELDDLLLSIPNVPHESVPVGHSEEDNVEVRRWGEPRSFSFEPKPHWEIADRLGLLDFERAAKVAGSRFVFYKGLGARLERALINFMLDIHLDEFGYEEVLPPYLVNRASMIGTGQLPKFSEDAFHLDSEDYFLIPTAEVPVTNLHRDEILAADDLPIYYAAYSACFRAEAGSAGRDTRGLIRQHQFNKVELVKFVKPEDSYDELEKLTRQAETILQRLGLPYRVVALCTGDLGFSAAKTYDIEVWLPSYGTYREISSCSNFEAFQARRANIRFRRDPKAKPEYVHTLNGSGLAIGRTVAAILENYQQEDGSVIVPEALRPYMGNRDVIC</sequence>
<dbReference type="PIRSF" id="PIRSF001529">
    <property type="entry name" value="Ser-tRNA-synth_IIa"/>
    <property type="match status" value="1"/>
</dbReference>
<dbReference type="CDD" id="cd00770">
    <property type="entry name" value="SerRS_core"/>
    <property type="match status" value="1"/>
</dbReference>
<evidence type="ECO:0000259" key="16">
    <source>
        <dbReference type="PROSITE" id="PS50862"/>
    </source>
</evidence>
<evidence type="ECO:0000256" key="13">
    <source>
        <dbReference type="PIRSR" id="PIRSR001529-1"/>
    </source>
</evidence>
<evidence type="ECO:0000256" key="5">
    <source>
        <dbReference type="ARBA" id="ARBA00022598"/>
    </source>
</evidence>
<evidence type="ECO:0000256" key="9">
    <source>
        <dbReference type="ARBA" id="ARBA00023146"/>
    </source>
</evidence>
<keyword evidence="6 12" id="KW-0547">Nucleotide-binding</keyword>
<dbReference type="Gene3D" id="3.30.930.10">
    <property type="entry name" value="Bira Bifunctional Protein, Domain 2"/>
    <property type="match status" value="1"/>
</dbReference>
<comment type="similarity">
    <text evidence="3 12">Belongs to the class-II aminoacyl-tRNA synthetase family. Type-1 seryl-tRNA synthetase subfamily.</text>
</comment>
<feature type="binding site" evidence="12 13">
    <location>
        <position position="285"/>
    </location>
    <ligand>
        <name>L-serine</name>
        <dbReference type="ChEBI" id="CHEBI:33384"/>
    </ligand>
</feature>
<evidence type="ECO:0000313" key="17">
    <source>
        <dbReference type="EMBL" id="OKO88662.1"/>
    </source>
</evidence>
<dbReference type="InterPro" id="IPR033729">
    <property type="entry name" value="SerRS_core"/>
</dbReference>
<feature type="binding site" evidence="12">
    <location>
        <position position="385"/>
    </location>
    <ligand>
        <name>L-serine</name>
        <dbReference type="ChEBI" id="CHEBI:33384"/>
    </ligand>
</feature>